<proteinExistence type="predicted"/>
<sequence>MELRTNRNSDHLHTPDSTDPSPPRLGAYLSSCAQLDYRALVRPIAAQQDPPIRSGGVLAIAFSAVAYYEGAHLYIEHVDMKPESDPEVKKWQWDVVNSEWTGDSAKGGTDPALGYRARHILHAAWSAYTDEAPSASVIIEDPAQSQSIHVVDSRLQQTEHHLWNAILLAEKKLAKSELNPSSFMILLLRHAAVSEQIGVGPFPRLAKEDYERAWQYSSDPTYRQFIAWRLGDLDHRMGHDTDALFWWDRSSQLAQEVNQKGGAPPTGIFRIPQTPLAQRILSSVLVSRSAYLAASGKLKDAQTLEESALELLRSIPFPESIASASPPQALHALYLLQRSSLLSIHLAEVLHAQRRPVRFSMQWLASAAESSERVARILTNSSHADTQKESTGPKNNKLLPVYTGSYSMNNSASALLRDARRTAAEAWNMMGILHEDHEGLKSRLAFECYQRAVNWAGTVKESGKDLQAADDVLDSDWKIYWANYQRLKNVQERPNPKMSK</sequence>
<accession>A0A9P5NS86</accession>
<organism evidence="2 3">
    <name type="scientific">Gymnopilus junonius</name>
    <name type="common">Spectacular rustgill mushroom</name>
    <name type="synonym">Gymnopilus spectabilis subsp. junonius</name>
    <dbReference type="NCBI Taxonomy" id="109634"/>
    <lineage>
        <taxon>Eukaryota</taxon>
        <taxon>Fungi</taxon>
        <taxon>Dikarya</taxon>
        <taxon>Basidiomycota</taxon>
        <taxon>Agaricomycotina</taxon>
        <taxon>Agaricomycetes</taxon>
        <taxon>Agaricomycetidae</taxon>
        <taxon>Agaricales</taxon>
        <taxon>Agaricineae</taxon>
        <taxon>Hymenogastraceae</taxon>
        <taxon>Gymnopilus</taxon>
    </lineage>
</organism>
<name>A0A9P5NS86_GYMJU</name>
<feature type="region of interest" description="Disordered" evidence="1">
    <location>
        <begin position="1"/>
        <end position="25"/>
    </location>
</feature>
<evidence type="ECO:0000313" key="2">
    <source>
        <dbReference type="EMBL" id="KAF8902148.1"/>
    </source>
</evidence>
<dbReference type="Proteomes" id="UP000724874">
    <property type="component" value="Unassembled WGS sequence"/>
</dbReference>
<reference evidence="2" key="1">
    <citation type="submission" date="2020-11" db="EMBL/GenBank/DDBJ databases">
        <authorList>
            <consortium name="DOE Joint Genome Institute"/>
            <person name="Ahrendt S."/>
            <person name="Riley R."/>
            <person name="Andreopoulos W."/>
            <person name="LaButti K."/>
            <person name="Pangilinan J."/>
            <person name="Ruiz-duenas F.J."/>
            <person name="Barrasa J.M."/>
            <person name="Sanchez-Garcia M."/>
            <person name="Camarero S."/>
            <person name="Miyauchi S."/>
            <person name="Serrano A."/>
            <person name="Linde D."/>
            <person name="Babiker R."/>
            <person name="Drula E."/>
            <person name="Ayuso-Fernandez I."/>
            <person name="Pacheco R."/>
            <person name="Padilla G."/>
            <person name="Ferreira P."/>
            <person name="Barriuso J."/>
            <person name="Kellner H."/>
            <person name="Castanera R."/>
            <person name="Alfaro M."/>
            <person name="Ramirez L."/>
            <person name="Pisabarro A.G."/>
            <person name="Kuo A."/>
            <person name="Tritt A."/>
            <person name="Lipzen A."/>
            <person name="He G."/>
            <person name="Yan M."/>
            <person name="Ng V."/>
            <person name="Cullen D."/>
            <person name="Martin F."/>
            <person name="Rosso M.-N."/>
            <person name="Henrissat B."/>
            <person name="Hibbett D."/>
            <person name="Martinez A.T."/>
            <person name="Grigoriev I.V."/>
        </authorList>
    </citation>
    <scope>NUCLEOTIDE SEQUENCE</scope>
    <source>
        <strain evidence="2">AH 44721</strain>
    </source>
</reference>
<comment type="caution">
    <text evidence="2">The sequence shown here is derived from an EMBL/GenBank/DDBJ whole genome shotgun (WGS) entry which is preliminary data.</text>
</comment>
<evidence type="ECO:0000256" key="1">
    <source>
        <dbReference type="SAM" id="MobiDB-lite"/>
    </source>
</evidence>
<dbReference type="OrthoDB" id="2524554at2759"/>
<keyword evidence="3" id="KW-1185">Reference proteome</keyword>
<dbReference type="AlphaFoldDB" id="A0A9P5NS86"/>
<feature type="compositionally biased region" description="Basic and acidic residues" evidence="1">
    <location>
        <begin position="1"/>
        <end position="16"/>
    </location>
</feature>
<evidence type="ECO:0000313" key="3">
    <source>
        <dbReference type="Proteomes" id="UP000724874"/>
    </source>
</evidence>
<dbReference type="EMBL" id="JADNYJ010000038">
    <property type="protein sequence ID" value="KAF8902148.1"/>
    <property type="molecule type" value="Genomic_DNA"/>
</dbReference>
<protein>
    <submittedName>
        <fullName evidence="2">Uncharacterized protein</fullName>
    </submittedName>
</protein>
<gene>
    <name evidence="2" type="ORF">CPB84DRAFT_1746854</name>
</gene>